<organism evidence="1 2">
    <name type="scientific">Streptomyces mesophilus</name>
    <dbReference type="NCBI Taxonomy" id="1775132"/>
    <lineage>
        <taxon>Bacteria</taxon>
        <taxon>Bacillati</taxon>
        <taxon>Actinomycetota</taxon>
        <taxon>Actinomycetes</taxon>
        <taxon>Kitasatosporales</taxon>
        <taxon>Streptomycetaceae</taxon>
        <taxon>Streptomyces</taxon>
    </lineage>
</organism>
<accession>A0A6G4XI50</accession>
<dbReference type="AlphaFoldDB" id="A0A6G4XI50"/>
<comment type="caution">
    <text evidence="1">The sequence shown here is derived from an EMBL/GenBank/DDBJ whole genome shotgun (WGS) entry which is preliminary data.</text>
</comment>
<dbReference type="RefSeq" id="WP_165332696.1">
    <property type="nucleotide sequence ID" value="NZ_JAAKZW010000058.1"/>
</dbReference>
<reference evidence="1 2" key="1">
    <citation type="submission" date="2020-02" db="EMBL/GenBank/DDBJ databases">
        <title>Whole-genome analyses of novel actinobacteria.</title>
        <authorList>
            <person name="Sahin N."/>
            <person name="Tokatli A."/>
        </authorList>
    </citation>
    <scope>NUCLEOTIDE SEQUENCE [LARGE SCALE GENOMIC DNA]</scope>
    <source>
        <strain evidence="1 2">YC504</strain>
    </source>
</reference>
<evidence type="ECO:0000313" key="2">
    <source>
        <dbReference type="Proteomes" id="UP000481109"/>
    </source>
</evidence>
<protein>
    <submittedName>
        <fullName evidence="1">Uncharacterized protein</fullName>
    </submittedName>
</protein>
<dbReference type="EMBL" id="JAAKZW010000058">
    <property type="protein sequence ID" value="NGO77229.1"/>
    <property type="molecule type" value="Genomic_DNA"/>
</dbReference>
<keyword evidence="2" id="KW-1185">Reference proteome</keyword>
<dbReference type="Proteomes" id="UP000481109">
    <property type="component" value="Unassembled WGS sequence"/>
</dbReference>
<proteinExistence type="predicted"/>
<sequence>MTITQVTELVARLRALADKCQEVSGPSLQDASLVFARRSSYRPARGRQIYGEIK</sequence>
<name>A0A6G4XI50_9ACTN</name>
<gene>
    <name evidence="1" type="ORF">G6045_16405</name>
</gene>
<evidence type="ECO:0000313" key="1">
    <source>
        <dbReference type="EMBL" id="NGO77229.1"/>
    </source>
</evidence>